<evidence type="ECO:0000313" key="4">
    <source>
        <dbReference type="Proteomes" id="UP000006039"/>
    </source>
</evidence>
<sequence length="129" mass="14361">MRAAVPGKVEYPTCLQSRKNVDFARSGTVVRQSHRLANSYHRISFVACIFESLLFGVFCMATTTAFRKSSAAAAWCGRRRLYIIAFTEEAYDETTLSTAVSPVRLKWYPAAWSGNRVSVPVGTHHTCGH</sequence>
<reference evidence="2" key="3">
    <citation type="submission" date="2010-09" db="EMBL/GenBank/DDBJ databases">
        <title>Annotation of Gaeumannomyces graminis var. tritici R3-111a-1.</title>
        <authorList>
            <consortium name="The Broad Institute Genome Sequencing Platform"/>
            <person name="Ma L.-J."/>
            <person name="Dead R."/>
            <person name="Young S.K."/>
            <person name="Zeng Q."/>
            <person name="Gargeya S."/>
            <person name="Fitzgerald M."/>
            <person name="Haas B."/>
            <person name="Abouelleil A."/>
            <person name="Alvarado L."/>
            <person name="Arachchi H.M."/>
            <person name="Berlin A."/>
            <person name="Brown A."/>
            <person name="Chapman S.B."/>
            <person name="Chen Z."/>
            <person name="Dunbar C."/>
            <person name="Freedman E."/>
            <person name="Gearin G."/>
            <person name="Gellesch M."/>
            <person name="Goldberg J."/>
            <person name="Griggs A."/>
            <person name="Gujja S."/>
            <person name="Heiman D."/>
            <person name="Howarth C."/>
            <person name="Larson L."/>
            <person name="Lui A."/>
            <person name="MacDonald P.J.P."/>
            <person name="Mehta T."/>
            <person name="Montmayeur A."/>
            <person name="Murphy C."/>
            <person name="Neiman D."/>
            <person name="Pearson M."/>
            <person name="Priest M."/>
            <person name="Roberts A."/>
            <person name="Saif S."/>
            <person name="Shea T."/>
            <person name="Shenoy N."/>
            <person name="Sisk P."/>
            <person name="Stolte C."/>
            <person name="Sykes S."/>
            <person name="Yandava C."/>
            <person name="Wortman J."/>
            <person name="Nusbaum C."/>
            <person name="Birren B."/>
        </authorList>
    </citation>
    <scope>NUCLEOTIDE SEQUENCE</scope>
    <source>
        <strain evidence="2">R3-111a-1</strain>
    </source>
</reference>
<reference evidence="2" key="2">
    <citation type="submission" date="2010-07" db="EMBL/GenBank/DDBJ databases">
        <authorList>
            <consortium name="The Broad Institute Genome Sequencing Platform"/>
            <consortium name="Broad Institute Genome Sequencing Center for Infectious Disease"/>
            <person name="Ma L.-J."/>
            <person name="Dead R."/>
            <person name="Young S."/>
            <person name="Zeng Q."/>
            <person name="Koehrsen M."/>
            <person name="Alvarado L."/>
            <person name="Berlin A."/>
            <person name="Chapman S.B."/>
            <person name="Chen Z."/>
            <person name="Freedman E."/>
            <person name="Gellesch M."/>
            <person name="Goldberg J."/>
            <person name="Griggs A."/>
            <person name="Gujja S."/>
            <person name="Heilman E.R."/>
            <person name="Heiman D."/>
            <person name="Hepburn T."/>
            <person name="Howarth C."/>
            <person name="Jen D."/>
            <person name="Larson L."/>
            <person name="Mehta T."/>
            <person name="Neiman D."/>
            <person name="Pearson M."/>
            <person name="Roberts A."/>
            <person name="Saif S."/>
            <person name="Shea T."/>
            <person name="Shenoy N."/>
            <person name="Sisk P."/>
            <person name="Stolte C."/>
            <person name="Sykes S."/>
            <person name="Walk T."/>
            <person name="White J."/>
            <person name="Yandava C."/>
            <person name="Haas B."/>
            <person name="Nusbaum C."/>
            <person name="Birren B."/>
        </authorList>
    </citation>
    <scope>NUCLEOTIDE SEQUENCE</scope>
    <source>
        <strain evidence="2">R3-111a-1</strain>
    </source>
</reference>
<dbReference type="EnsemblFungi" id="EJT68742">
    <property type="protein sequence ID" value="EJT68742"/>
    <property type="gene ID" value="GGTG_13694"/>
</dbReference>
<protein>
    <submittedName>
        <fullName evidence="2 3">Uncharacterized protein</fullName>
    </submittedName>
</protein>
<dbReference type="RefSeq" id="XP_009229875.1">
    <property type="nucleotide sequence ID" value="XM_009231611.1"/>
</dbReference>
<feature type="transmembrane region" description="Helical" evidence="1">
    <location>
        <begin position="43"/>
        <end position="61"/>
    </location>
</feature>
<name>J3PJK8_GAET3</name>
<keyword evidence="1" id="KW-0812">Transmembrane</keyword>
<keyword evidence="1" id="KW-1133">Transmembrane helix</keyword>
<gene>
    <name evidence="3" type="primary">20354152</name>
    <name evidence="2" type="ORF">GGTG_13694</name>
</gene>
<proteinExistence type="predicted"/>
<organism evidence="2">
    <name type="scientific">Gaeumannomyces tritici (strain R3-111a-1)</name>
    <name type="common">Wheat and barley take-all root rot fungus</name>
    <name type="synonym">Gaeumannomyces graminis var. tritici</name>
    <dbReference type="NCBI Taxonomy" id="644352"/>
    <lineage>
        <taxon>Eukaryota</taxon>
        <taxon>Fungi</taxon>
        <taxon>Dikarya</taxon>
        <taxon>Ascomycota</taxon>
        <taxon>Pezizomycotina</taxon>
        <taxon>Sordariomycetes</taxon>
        <taxon>Sordariomycetidae</taxon>
        <taxon>Magnaporthales</taxon>
        <taxon>Magnaporthaceae</taxon>
        <taxon>Gaeumannomyces</taxon>
    </lineage>
</organism>
<keyword evidence="1" id="KW-0472">Membrane</keyword>
<dbReference type="AlphaFoldDB" id="J3PJK8"/>
<dbReference type="EMBL" id="GL385429">
    <property type="protein sequence ID" value="EJT68742.1"/>
    <property type="molecule type" value="Genomic_DNA"/>
</dbReference>
<reference evidence="3" key="5">
    <citation type="submission" date="2018-04" db="UniProtKB">
        <authorList>
            <consortium name="EnsemblFungi"/>
        </authorList>
    </citation>
    <scope>IDENTIFICATION</scope>
    <source>
        <strain evidence="3">R3-111a-1</strain>
    </source>
</reference>
<accession>J3PJK8</accession>
<dbReference type="HOGENOM" id="CLU_1948948_0_0_1"/>
<dbReference type="VEuPathDB" id="FungiDB:GGTG_13694"/>
<evidence type="ECO:0000313" key="2">
    <source>
        <dbReference type="EMBL" id="EJT68742.1"/>
    </source>
</evidence>
<evidence type="ECO:0000313" key="3">
    <source>
        <dbReference type="EnsemblFungi" id="EJT68742"/>
    </source>
</evidence>
<evidence type="ECO:0000256" key="1">
    <source>
        <dbReference type="SAM" id="Phobius"/>
    </source>
</evidence>
<dbReference type="Proteomes" id="UP000006039">
    <property type="component" value="Unassembled WGS sequence"/>
</dbReference>
<keyword evidence="4" id="KW-1185">Reference proteome</keyword>
<dbReference type="GeneID" id="20354152"/>
<reference evidence="3" key="4">
    <citation type="journal article" date="2015" name="G3 (Bethesda)">
        <title>Genome sequences of three phytopathogenic species of the Magnaporthaceae family of fungi.</title>
        <authorList>
            <person name="Okagaki L.H."/>
            <person name="Nunes C.C."/>
            <person name="Sailsbery J."/>
            <person name="Clay B."/>
            <person name="Brown D."/>
            <person name="John T."/>
            <person name="Oh Y."/>
            <person name="Young N."/>
            <person name="Fitzgerald M."/>
            <person name="Haas B.J."/>
            <person name="Zeng Q."/>
            <person name="Young S."/>
            <person name="Adiconis X."/>
            <person name="Fan L."/>
            <person name="Levin J.Z."/>
            <person name="Mitchell T.K."/>
            <person name="Okubara P.A."/>
            <person name="Farman M.L."/>
            <person name="Kohn L.M."/>
            <person name="Birren B."/>
            <person name="Ma L.-J."/>
            <person name="Dean R.A."/>
        </authorList>
    </citation>
    <scope>NUCLEOTIDE SEQUENCE</scope>
    <source>
        <strain evidence="3">R3-111a-1</strain>
    </source>
</reference>
<reference evidence="4" key="1">
    <citation type="submission" date="2010-07" db="EMBL/GenBank/DDBJ databases">
        <title>The genome sequence of Gaeumannomyces graminis var. tritici strain R3-111a-1.</title>
        <authorList>
            <consortium name="The Broad Institute Genome Sequencing Platform"/>
            <person name="Ma L.-J."/>
            <person name="Dead R."/>
            <person name="Young S."/>
            <person name="Zeng Q."/>
            <person name="Koehrsen M."/>
            <person name="Alvarado L."/>
            <person name="Berlin A."/>
            <person name="Chapman S.B."/>
            <person name="Chen Z."/>
            <person name="Freedman E."/>
            <person name="Gellesch M."/>
            <person name="Goldberg J."/>
            <person name="Griggs A."/>
            <person name="Gujja S."/>
            <person name="Heilman E.R."/>
            <person name="Heiman D."/>
            <person name="Hepburn T."/>
            <person name="Howarth C."/>
            <person name="Jen D."/>
            <person name="Larson L."/>
            <person name="Mehta T."/>
            <person name="Neiman D."/>
            <person name="Pearson M."/>
            <person name="Roberts A."/>
            <person name="Saif S."/>
            <person name="Shea T."/>
            <person name="Shenoy N."/>
            <person name="Sisk P."/>
            <person name="Stolte C."/>
            <person name="Sykes S."/>
            <person name="Walk T."/>
            <person name="White J."/>
            <person name="Yandava C."/>
            <person name="Haas B."/>
            <person name="Nusbaum C."/>
            <person name="Birren B."/>
        </authorList>
    </citation>
    <scope>NUCLEOTIDE SEQUENCE [LARGE SCALE GENOMIC DNA]</scope>
    <source>
        <strain evidence="4">R3-111a-1</strain>
    </source>
</reference>